<evidence type="ECO:0000313" key="4">
    <source>
        <dbReference type="Proteomes" id="UP000267798"/>
    </source>
</evidence>
<dbReference type="Proteomes" id="UP000267798">
    <property type="component" value="Unassembled WGS sequence"/>
</dbReference>
<evidence type="ECO:0000256" key="1">
    <source>
        <dbReference type="SAM" id="MobiDB-lite"/>
    </source>
</evidence>
<dbReference type="Pfam" id="PF13229">
    <property type="entry name" value="Beta_helix"/>
    <property type="match status" value="1"/>
</dbReference>
<dbReference type="InterPro" id="IPR012334">
    <property type="entry name" value="Pectin_lyas_fold"/>
</dbReference>
<evidence type="ECO:0000313" key="3">
    <source>
        <dbReference type="EMBL" id="RJX41529.1"/>
    </source>
</evidence>
<dbReference type="Pfam" id="PF01391">
    <property type="entry name" value="Collagen"/>
    <property type="match status" value="1"/>
</dbReference>
<dbReference type="SUPFAM" id="SSF51126">
    <property type="entry name" value="Pectin lyase-like"/>
    <property type="match status" value="2"/>
</dbReference>
<feature type="domain" description="Right handed beta helix" evidence="2">
    <location>
        <begin position="512"/>
        <end position="671"/>
    </location>
</feature>
<dbReference type="GO" id="GO:0030020">
    <property type="term" value="F:extracellular matrix structural constituent conferring tensile strength"/>
    <property type="evidence" value="ECO:0007669"/>
    <property type="project" value="TreeGrafter"/>
</dbReference>
<feature type="region of interest" description="Disordered" evidence="1">
    <location>
        <begin position="40"/>
        <end position="83"/>
    </location>
</feature>
<dbReference type="InterPro" id="IPR008160">
    <property type="entry name" value="Collagen"/>
</dbReference>
<protein>
    <recommendedName>
        <fullName evidence="2">Right handed beta helix domain-containing protein</fullName>
    </recommendedName>
</protein>
<organism evidence="3 4">
    <name type="scientific">Paenibacillus pinisoli</name>
    <dbReference type="NCBI Taxonomy" id="1276110"/>
    <lineage>
        <taxon>Bacteria</taxon>
        <taxon>Bacillati</taxon>
        <taxon>Bacillota</taxon>
        <taxon>Bacilli</taxon>
        <taxon>Bacillales</taxon>
        <taxon>Paenibacillaceae</taxon>
        <taxon>Paenibacillus</taxon>
    </lineage>
</organism>
<dbReference type="GO" id="GO:0030198">
    <property type="term" value="P:extracellular matrix organization"/>
    <property type="evidence" value="ECO:0007669"/>
    <property type="project" value="TreeGrafter"/>
</dbReference>
<gene>
    <name evidence="3" type="ORF">D3P09_06050</name>
</gene>
<feature type="region of interest" description="Disordered" evidence="1">
    <location>
        <begin position="156"/>
        <end position="206"/>
    </location>
</feature>
<dbReference type="GO" id="GO:0031012">
    <property type="term" value="C:extracellular matrix"/>
    <property type="evidence" value="ECO:0007669"/>
    <property type="project" value="TreeGrafter"/>
</dbReference>
<reference evidence="3 4" key="1">
    <citation type="submission" date="2018-09" db="EMBL/GenBank/DDBJ databases">
        <title>Paenibacillus aracenensis nov. sp. isolated from a cave in southern Spain.</title>
        <authorList>
            <person name="Jurado V."/>
            <person name="Gutierrez-Patricio S."/>
            <person name="Gonzalez-Pimentel J.L."/>
            <person name="Miller A.Z."/>
            <person name="Laiz L."/>
            <person name="Saiz-Jimenez C."/>
        </authorList>
    </citation>
    <scope>NUCLEOTIDE SEQUENCE [LARGE SCALE GENOMIC DNA]</scope>
    <source>
        <strain evidence="3 4">JCM 19203</strain>
    </source>
</reference>
<dbReference type="InterPro" id="IPR011050">
    <property type="entry name" value="Pectin_lyase_fold/virulence"/>
</dbReference>
<dbReference type="EMBL" id="QXQB01000001">
    <property type="protein sequence ID" value="RJX41529.1"/>
    <property type="molecule type" value="Genomic_DNA"/>
</dbReference>
<dbReference type="InterPro" id="IPR050149">
    <property type="entry name" value="Collagen_superfamily"/>
</dbReference>
<dbReference type="GO" id="GO:0005615">
    <property type="term" value="C:extracellular space"/>
    <property type="evidence" value="ECO:0007669"/>
    <property type="project" value="TreeGrafter"/>
</dbReference>
<comment type="caution">
    <text evidence="3">The sequence shown here is derived from an EMBL/GenBank/DDBJ whole genome shotgun (WGS) entry which is preliminary data.</text>
</comment>
<feature type="compositionally biased region" description="Low complexity" evidence="1">
    <location>
        <begin position="48"/>
        <end position="83"/>
    </location>
</feature>
<keyword evidence="4" id="KW-1185">Reference proteome</keyword>
<dbReference type="PANTHER" id="PTHR24023">
    <property type="entry name" value="COLLAGEN ALPHA"/>
    <property type="match status" value="1"/>
</dbReference>
<sequence length="1028" mass="109130">MASNNNGYIDINGQSFLVYDDSSVQSKLDSIIDPDTGLIRESAIPGSQTPGPTGPQGPAGLQGATGATGAQGPAGLQGVTGATGAQGPAGVQGVTGATGAQGPAGVQGITGATGAQGPAGLQGVTGATGAQGPAGVQGATGATGAQGLAGLQGVTGAAGPAGPQGPVGPQGLAGPAGAAGPKGDTGATGPQGPQGPPGSGSGAGSETASYVIELARWGITPGLPPKPYTDQHYFTADKNIDGFNNAIAWAYNNGYRYVFVPKNEYAICFPKSITVAQSHMTVDFEGSTLKVIYDSDRKSPFDTRTGTTAYYQFPVQSGMSIQLPGVTDSHIKNLILIGDKADRSFANAAEAAHEGTYGVHITKGSSFCSVRNCVISSYMGDGISIDSISFYDYAEFALGLTVNEVHRQTGALVPASGKTLVSQPINLPAGYDSFLVAGAGYTRQTALNTKEVDVAYYGANNAYLGRYDTKKIYTPISIPPGAQTFRFIFNNETSTSKNMQITLKFGLTPHHNLIEYNEVYNTHRGGITLGGNYNTIQNNIIREGTGMLDRKPVFNDPTRYGINQEDSYGENCVIRNNVFYNLYHGILVGCWSVEVHNNHLYNLSGIGINLYSLQVANVRENFLHRCQSGIGLMTAHLPNAHVNIENNTMVSIANTGLAGTGYDVNFRNNTLIDSANFSLPDDDRFICRENHFIWTENFSGTPFVVANCVENCSFEGVAVQREFYLRAYKIIGTIMTNVNVRIETRYQTTTAENVLFRDCRFRSSLLNNHIFGMKQRTARFRSCKLTDSIVKIGNINTPGESPVILLEQCDFIVRTAAYIFQSEFNTGYGWIEAADSRIVIANSAFAYFLTNNFNVTGTTSVYLKRSAISYTGAGRLNLQYYNPANKKAVRTFGNIRNIYTQINLPVPEGTIYLNYDPDIEGVSPPAQGYWFRGDLYGNAAPVPGGYAGWICITEGYAASSAWSAAAAKSKGDRIQSGSSVYEALTAGTTGATAPAWPTAIGGTVSDGTVTWQRIGPLAAFKPYGMIAP</sequence>
<dbReference type="Gene3D" id="2.160.20.10">
    <property type="entry name" value="Single-stranded right-handed beta-helix, Pectin lyase-like"/>
    <property type="match status" value="1"/>
</dbReference>
<dbReference type="RefSeq" id="WP_120108019.1">
    <property type="nucleotide sequence ID" value="NZ_QXQB01000001.1"/>
</dbReference>
<name>A0A3A6PTC2_9BACL</name>
<dbReference type="InterPro" id="IPR006626">
    <property type="entry name" value="PbH1"/>
</dbReference>
<dbReference type="AlphaFoldDB" id="A0A3A6PTC2"/>
<accession>A0A3A6PTC2</accession>
<feature type="compositionally biased region" description="Low complexity" evidence="1">
    <location>
        <begin position="167"/>
        <end position="191"/>
    </location>
</feature>
<dbReference type="PANTHER" id="PTHR24023:SF1095">
    <property type="entry name" value="EGF-LIKE DOMAIN-CONTAINING PROTEIN"/>
    <property type="match status" value="1"/>
</dbReference>
<evidence type="ECO:0000259" key="2">
    <source>
        <dbReference type="Pfam" id="PF13229"/>
    </source>
</evidence>
<proteinExistence type="predicted"/>
<dbReference type="OrthoDB" id="2488735at2"/>
<dbReference type="InterPro" id="IPR039448">
    <property type="entry name" value="Beta_helix"/>
</dbReference>
<dbReference type="SMART" id="SM00710">
    <property type="entry name" value="PbH1"/>
    <property type="match status" value="8"/>
</dbReference>